<evidence type="ECO:0000256" key="2">
    <source>
        <dbReference type="ARBA" id="ARBA00022737"/>
    </source>
</evidence>
<dbReference type="PROSITE" id="PS00678">
    <property type="entry name" value="WD_REPEATS_1"/>
    <property type="match status" value="1"/>
</dbReference>
<dbReference type="PANTHER" id="PTHR22838:SF0">
    <property type="entry name" value="WD REPEAT-CONTAINING PROTEIN 26"/>
    <property type="match status" value="1"/>
</dbReference>
<dbReference type="Pfam" id="PF00400">
    <property type="entry name" value="WD40"/>
    <property type="match status" value="4"/>
</dbReference>
<dbReference type="InterPro" id="IPR015943">
    <property type="entry name" value="WD40/YVTN_repeat-like_dom_sf"/>
</dbReference>
<dbReference type="Gene3D" id="2.130.10.10">
    <property type="entry name" value="YVTN repeat-like/Quinoprotein amine dehydrogenase"/>
    <property type="match status" value="2"/>
</dbReference>
<protein>
    <submittedName>
        <fullName evidence="4">Uncharacterized protein</fullName>
    </submittedName>
</protein>
<dbReference type="EMBL" id="OZ004257">
    <property type="protein sequence ID" value="CAK7906437.1"/>
    <property type="molecule type" value="Genomic_DNA"/>
</dbReference>
<dbReference type="PROSITE" id="PS50294">
    <property type="entry name" value="WD_REPEATS_REGION"/>
    <property type="match status" value="1"/>
</dbReference>
<accession>A0ABP0EBV9</accession>
<feature type="repeat" description="WD" evidence="3">
    <location>
        <begin position="702"/>
        <end position="728"/>
    </location>
</feature>
<dbReference type="SMART" id="SM00320">
    <property type="entry name" value="WD40"/>
    <property type="match status" value="7"/>
</dbReference>
<proteinExistence type="predicted"/>
<dbReference type="InterPro" id="IPR051350">
    <property type="entry name" value="WD_repeat-ST_regulator"/>
</dbReference>
<dbReference type="Proteomes" id="UP001497600">
    <property type="component" value="Chromosome E"/>
</dbReference>
<dbReference type="InterPro" id="IPR019775">
    <property type="entry name" value="WD40_repeat_CS"/>
</dbReference>
<dbReference type="SUPFAM" id="SSF50978">
    <property type="entry name" value="WD40 repeat-like"/>
    <property type="match status" value="1"/>
</dbReference>
<organism evidence="4 5">
    <name type="scientific">[Candida] anglica</name>
    <dbReference type="NCBI Taxonomy" id="148631"/>
    <lineage>
        <taxon>Eukaryota</taxon>
        <taxon>Fungi</taxon>
        <taxon>Dikarya</taxon>
        <taxon>Ascomycota</taxon>
        <taxon>Saccharomycotina</taxon>
        <taxon>Pichiomycetes</taxon>
        <taxon>Debaryomycetaceae</taxon>
        <taxon>Kurtzmaniella</taxon>
    </lineage>
</organism>
<evidence type="ECO:0000256" key="3">
    <source>
        <dbReference type="PROSITE-ProRule" id="PRU00221"/>
    </source>
</evidence>
<feature type="repeat" description="WD" evidence="3">
    <location>
        <begin position="318"/>
        <end position="351"/>
    </location>
</feature>
<feature type="repeat" description="WD" evidence="3">
    <location>
        <begin position="396"/>
        <end position="417"/>
    </location>
</feature>
<dbReference type="InterPro" id="IPR036322">
    <property type="entry name" value="WD40_repeat_dom_sf"/>
</dbReference>
<evidence type="ECO:0000313" key="4">
    <source>
        <dbReference type="EMBL" id="CAK7906437.1"/>
    </source>
</evidence>
<name>A0ABP0EBV9_9ASCO</name>
<keyword evidence="2" id="KW-0677">Repeat</keyword>
<evidence type="ECO:0000256" key="1">
    <source>
        <dbReference type="ARBA" id="ARBA00022574"/>
    </source>
</evidence>
<keyword evidence="5" id="KW-1185">Reference proteome</keyword>
<dbReference type="PANTHER" id="PTHR22838">
    <property type="entry name" value="WD REPEAT PROTEIN 26-RELATED"/>
    <property type="match status" value="1"/>
</dbReference>
<dbReference type="InterPro" id="IPR001680">
    <property type="entry name" value="WD40_rpt"/>
</dbReference>
<keyword evidence="1 3" id="KW-0853">WD repeat</keyword>
<gene>
    <name evidence="4" type="ORF">CAAN4_E00672</name>
</gene>
<evidence type="ECO:0000313" key="5">
    <source>
        <dbReference type="Proteomes" id="UP001497600"/>
    </source>
</evidence>
<reference evidence="4 5" key="1">
    <citation type="submission" date="2024-01" db="EMBL/GenBank/DDBJ databases">
        <authorList>
            <consortium name="Genoscope - CEA"/>
            <person name="William W."/>
        </authorList>
    </citation>
    <scope>NUCLEOTIDE SEQUENCE [LARGE SCALE GENOMIC DNA]</scope>
    <source>
        <strain evidence="4 5">29B2s-10</strain>
    </source>
</reference>
<sequence>MDQFMLQVVQGALIDLGYPESARKLASEIQAKNKFAETNAFIGRDNSVNSMAAKSDKDELYDQIGRGFPYSSALPLLQRMVADVGGGFGCNFSPGSVATILYFVQRIKFLVDLASLSFEASSSTQKLLNVLKNEMCPLLDIIQDNDVSKEITPLHRNLTRERESTIFLPLLMAAPIKLEDFASTLFSKEVLLIDTDVHRSVVSIVSGATALGATHSTYTTVKSQLEFILMNCYLGPIFGKSESTAMVTSRNQHSLESNFLKTILDQAATYRKMLSPYYLPPRTLGNGENISSQFIPPFEKQINDQYKPSFPSVHIRTLEHHTNEVWFTKFSPSGRFLATGSLDGKLILYDVVNNFETLAILESNESMDHVAFVSLTHQPAKRSEPNQQRAVIYCCWDPTESFLVSCGLDTIVRVWNIADLTKEGYSQTSRENINKRITRSMVEENSQKPLAASPIAEAKLSACFTLGEGIRTWSCEFLPQSNRKGIPPQFIVGSPDKVLKIFNVHGTELFDFFSDTSVDSDDETDDSLVKLKNKSNSSNLGTENVVIKTEERTSAIVVGSSSSTTKNLSASGIANSGDLSKSNSVQNNFNRVNDLTITPDGKFLITANNDRSLHFYTIPKLNDASSKAAKVATIGLCGKLTSCSVSSNGNHLLISISPEELQLWDISDLSTSGKPVLTRRFIGHRQGPYIVRSCFGYLHDGDEELVLSGSEDGYSYIWKLSTGQLVTRVGGHDGLCNAVDWNRFYPPVKDGERDYGKLWCSVGDDKLVQIWGPPNW</sequence>
<dbReference type="PROSITE" id="PS50082">
    <property type="entry name" value="WD_REPEATS_2"/>
    <property type="match status" value="3"/>
</dbReference>